<dbReference type="InterPro" id="IPR051922">
    <property type="entry name" value="Bact_Sporulation_Assoc"/>
</dbReference>
<protein>
    <submittedName>
        <fullName evidence="2">N-acetylmuramoyl-L-alanine amidase LytC</fullName>
        <ecNumber evidence="2">3.5.1.28</ecNumber>
    </submittedName>
</protein>
<dbReference type="EMBL" id="LITQ01000008">
    <property type="protein sequence ID" value="OAA94053.1"/>
    <property type="molecule type" value="Genomic_DNA"/>
</dbReference>
<organism evidence="2 4">
    <name type="scientific">Clostridium coskatii</name>
    <dbReference type="NCBI Taxonomy" id="1705578"/>
    <lineage>
        <taxon>Bacteria</taxon>
        <taxon>Bacillati</taxon>
        <taxon>Bacillota</taxon>
        <taxon>Clostridia</taxon>
        <taxon>Eubacteriales</taxon>
        <taxon>Clostridiaceae</taxon>
        <taxon>Clostridium</taxon>
    </lineage>
</organism>
<dbReference type="Pfam" id="PF16800">
    <property type="entry name" value="Endopep_inhib"/>
    <property type="match status" value="1"/>
</dbReference>
<dbReference type="InterPro" id="IPR031841">
    <property type="entry name" value="Endopep_inhib"/>
</dbReference>
<dbReference type="PANTHER" id="PTHR30032">
    <property type="entry name" value="N-ACETYLMURAMOYL-L-ALANINE AMIDASE-RELATED"/>
    <property type="match status" value="1"/>
</dbReference>
<gene>
    <name evidence="2" type="primary">lytC_20</name>
    <name evidence="3" type="synonym">lytC_5</name>
    <name evidence="3" type="ORF">CLCOS_07770</name>
    <name evidence="2" type="ORF">WX73_03623</name>
</gene>
<feature type="chain" id="PRO_5007880212" evidence="1">
    <location>
        <begin position="28"/>
        <end position="491"/>
    </location>
</feature>
<dbReference type="Gene3D" id="3.10.450.420">
    <property type="match status" value="1"/>
</dbReference>
<dbReference type="Proteomes" id="UP000093694">
    <property type="component" value="Unassembled WGS sequence"/>
</dbReference>
<dbReference type="RefSeq" id="WP_063600452.1">
    <property type="nucleotide sequence ID" value="NZ_LITQ01000008.1"/>
</dbReference>
<reference evidence="3 5" key="2">
    <citation type="journal article" date="2016" name="Front. Microbiol.">
        <title>Industrial Acetogenic Biocatalysts: A Comparative Metabolic and Genomic Analysis.</title>
        <authorList>
            <person name="Bengelsdorf F."/>
            <person name="Poehlein A."/>
            <person name="Sonja S."/>
            <person name="Erz C."/>
            <person name="Hummel T."/>
            <person name="Hoffmeister S."/>
            <person name="Daniel R."/>
            <person name="Durre P."/>
        </authorList>
    </citation>
    <scope>NUCLEOTIDE SEQUENCE [LARGE SCALE GENOMIC DNA]</scope>
    <source>
        <strain evidence="3 5">PTA-10522</strain>
    </source>
</reference>
<reference evidence="2 4" key="1">
    <citation type="journal article" date="2015" name="Biotechnol. Bioeng.">
        <title>Genome sequence and phenotypic characterization of Caulobacter segnis.</title>
        <authorList>
            <person name="Patel S."/>
            <person name="Fletcher B."/>
            <person name="Scott D.C."/>
            <person name="Ely B."/>
        </authorList>
    </citation>
    <scope>NUCLEOTIDE SEQUENCE [LARGE SCALE GENOMIC DNA]</scope>
    <source>
        <strain evidence="2 4">PS02</strain>
    </source>
</reference>
<dbReference type="GO" id="GO:0008745">
    <property type="term" value="F:N-acetylmuramoyl-L-alanine amidase activity"/>
    <property type="evidence" value="ECO:0007669"/>
    <property type="project" value="UniProtKB-EC"/>
</dbReference>
<dbReference type="EC" id="3.5.1.28" evidence="2"/>
<dbReference type="Gene3D" id="3.40.50.12090">
    <property type="match status" value="2"/>
</dbReference>
<feature type="signal peptide" evidence="1">
    <location>
        <begin position="1"/>
        <end position="27"/>
    </location>
</feature>
<dbReference type="EMBL" id="LROR01000032">
    <property type="protein sequence ID" value="OBR96615.1"/>
    <property type="molecule type" value="Genomic_DNA"/>
</dbReference>
<proteinExistence type="predicted"/>
<evidence type="ECO:0000256" key="1">
    <source>
        <dbReference type="SAM" id="SignalP"/>
    </source>
</evidence>
<keyword evidence="5" id="KW-1185">Reference proteome</keyword>
<dbReference type="AlphaFoldDB" id="A0A166TT70"/>
<name>A0A166TT70_9CLOT</name>
<dbReference type="Proteomes" id="UP000077384">
    <property type="component" value="Unassembled WGS sequence"/>
</dbReference>
<accession>A0A166TT70</accession>
<evidence type="ECO:0000313" key="3">
    <source>
        <dbReference type="EMBL" id="OBR96615.1"/>
    </source>
</evidence>
<dbReference type="PATRIC" id="fig|1705578.3.peg.3616"/>
<keyword evidence="2" id="KW-0378">Hydrolase</keyword>
<evidence type="ECO:0000313" key="5">
    <source>
        <dbReference type="Proteomes" id="UP000093694"/>
    </source>
</evidence>
<evidence type="ECO:0000313" key="4">
    <source>
        <dbReference type="Proteomes" id="UP000077384"/>
    </source>
</evidence>
<evidence type="ECO:0000313" key="2">
    <source>
        <dbReference type="EMBL" id="OAA94053.1"/>
    </source>
</evidence>
<comment type="caution">
    <text evidence="2">The sequence shown here is derived from an EMBL/GenBank/DDBJ whole genome shotgun (WGS) entry which is preliminary data.</text>
</comment>
<dbReference type="PANTHER" id="PTHR30032:SF8">
    <property type="entry name" value="GERMINATION-SPECIFIC N-ACETYLMURAMOYL-L-ALANINE AMIDASE"/>
    <property type="match status" value="1"/>
</dbReference>
<sequence length="491" mass="53933">MKKKLSGIIFTAAIFCGMFLTSNVVSAATLQDRLCGNNRYETNSKIVDSGWTSSEYVVIASGEGFADALCAAPLAEKNKAPILLTSRDALSSEAKEQLTRLKVKRVFIVGGTASVSDNVKSEITNMNIETTRIYGQNRFETSLAVAKALGNINGVVVTNGFGFADALSIAPIAAKKGMPILLTDKDDLSTPIKEFLHNSSYNESYIVGGTGVISDKISSQLNNVTRLGGNSRYDTNSAILNHFTNDFSYDKVYIASGENYPDALSGSVLAASSNSPLILVGSYVDPSVESSIKAQHEKYNNVVALGGTGVVTDSVINSIVSGVFIPGISDDEIKNLIYNADQAYIQIHSLASYDENDSIPTEREGETYYKLKDNVNTYDKLFNYYNKYFSEKKSNYFINTDLFIKSNNIFYILGCNPGTRPLFLQSKIENKTVDNNKINVTLNCYHEDDNPEEESPSDCTFTLIYENGCWLVDDATSGMDWNDFEYRDNQS</sequence>
<dbReference type="Pfam" id="PF04122">
    <property type="entry name" value="CW_binding_2"/>
    <property type="match status" value="3"/>
</dbReference>
<dbReference type="InterPro" id="IPR007253">
    <property type="entry name" value="Cell_wall-bd_2"/>
</dbReference>
<keyword evidence="1" id="KW-0732">Signal</keyword>
<dbReference type="InterPro" id="IPR053749">
    <property type="entry name" value="TA_system-associated_sf"/>
</dbReference>